<name>A0A087TP27_STEMI</name>
<dbReference type="InterPro" id="IPR015797">
    <property type="entry name" value="NUDIX_hydrolase-like_dom_sf"/>
</dbReference>
<feature type="non-terminal residue" evidence="12">
    <location>
        <position position="137"/>
    </location>
</feature>
<feature type="domain" description="Adenine DNA glycosylase C-terminal" evidence="11">
    <location>
        <begin position="2"/>
        <end position="110"/>
    </location>
</feature>
<evidence type="ECO:0000256" key="1">
    <source>
        <dbReference type="ARBA" id="ARBA00022485"/>
    </source>
</evidence>
<evidence type="ECO:0000313" key="13">
    <source>
        <dbReference type="Proteomes" id="UP000054359"/>
    </source>
</evidence>
<gene>
    <name evidence="12" type="ORF">X975_00524</name>
</gene>
<evidence type="ECO:0000256" key="7">
    <source>
        <dbReference type="ARBA" id="ARBA00023204"/>
    </source>
</evidence>
<dbReference type="Gene3D" id="3.90.79.10">
    <property type="entry name" value="Nucleoside Triphosphate Pyrophosphohydrolase"/>
    <property type="match status" value="1"/>
</dbReference>
<dbReference type="AlphaFoldDB" id="A0A087TP27"/>
<organism evidence="12 13">
    <name type="scientific">Stegodyphus mimosarum</name>
    <name type="common">African social velvet spider</name>
    <dbReference type="NCBI Taxonomy" id="407821"/>
    <lineage>
        <taxon>Eukaryota</taxon>
        <taxon>Metazoa</taxon>
        <taxon>Ecdysozoa</taxon>
        <taxon>Arthropoda</taxon>
        <taxon>Chelicerata</taxon>
        <taxon>Arachnida</taxon>
        <taxon>Araneae</taxon>
        <taxon>Araneomorphae</taxon>
        <taxon>Entelegynae</taxon>
        <taxon>Eresoidea</taxon>
        <taxon>Eresidae</taxon>
        <taxon>Stegodyphus</taxon>
    </lineage>
</organism>
<comment type="function">
    <text evidence="9">Adenine glycosylase active on G-A mispairs.</text>
</comment>
<evidence type="ECO:0000259" key="11">
    <source>
        <dbReference type="Pfam" id="PF14815"/>
    </source>
</evidence>
<dbReference type="GO" id="GO:0046872">
    <property type="term" value="F:metal ion binding"/>
    <property type="evidence" value="ECO:0007669"/>
    <property type="project" value="UniProtKB-UniRule"/>
</dbReference>
<dbReference type="Proteomes" id="UP000054359">
    <property type="component" value="Unassembled WGS sequence"/>
</dbReference>
<comment type="catalytic activity">
    <reaction evidence="9">
        <text>Hydrolyzes free adenine bases from 7,8-dihydro-8-oxoguanine:adenine mismatched double-stranded DNA, leaving an apurinic site.</text>
        <dbReference type="EC" id="3.2.2.31"/>
    </reaction>
</comment>
<accession>A0A087TP27</accession>
<evidence type="ECO:0000313" key="12">
    <source>
        <dbReference type="EMBL" id="KFM66866.1"/>
    </source>
</evidence>
<dbReference type="InterPro" id="IPR029119">
    <property type="entry name" value="MutY_C"/>
</dbReference>
<comment type="cofactor">
    <cofactor evidence="9">
        <name>[4Fe-4S] cluster</name>
        <dbReference type="ChEBI" id="CHEBI:49883"/>
    </cofactor>
    <text evidence="9">Binds 1 [4Fe-4S] cluster.</text>
</comment>
<evidence type="ECO:0000256" key="10">
    <source>
        <dbReference type="SAM" id="MobiDB-lite"/>
    </source>
</evidence>
<keyword evidence="3 9" id="KW-0227">DNA damage</keyword>
<dbReference type="GO" id="GO:0034039">
    <property type="term" value="F:8-oxo-7,8-dihydroguanine DNA N-glycosylase activity"/>
    <property type="evidence" value="ECO:0007669"/>
    <property type="project" value="TreeGrafter"/>
</dbReference>
<evidence type="ECO:0000256" key="2">
    <source>
        <dbReference type="ARBA" id="ARBA00022723"/>
    </source>
</evidence>
<dbReference type="GO" id="GO:0006284">
    <property type="term" value="P:base-excision repair"/>
    <property type="evidence" value="ECO:0007669"/>
    <property type="project" value="UniProtKB-UniRule"/>
</dbReference>
<evidence type="ECO:0000256" key="9">
    <source>
        <dbReference type="RuleBase" id="RU365096"/>
    </source>
</evidence>
<feature type="region of interest" description="Disordered" evidence="10">
    <location>
        <begin position="115"/>
        <end position="137"/>
    </location>
</feature>
<keyword evidence="1" id="KW-0004">4Fe-4S</keyword>
<dbReference type="GO" id="GO:0032357">
    <property type="term" value="F:oxidized purine DNA binding"/>
    <property type="evidence" value="ECO:0007669"/>
    <property type="project" value="TreeGrafter"/>
</dbReference>
<evidence type="ECO:0000256" key="4">
    <source>
        <dbReference type="ARBA" id="ARBA00022801"/>
    </source>
</evidence>
<dbReference type="STRING" id="407821.A0A087TP27"/>
<dbReference type="GO" id="GO:0000701">
    <property type="term" value="F:purine-specific mismatch base pair DNA N-glycosylase activity"/>
    <property type="evidence" value="ECO:0007669"/>
    <property type="project" value="UniProtKB-EC"/>
</dbReference>
<dbReference type="EMBL" id="KK116116">
    <property type="protein sequence ID" value="KFM66866.1"/>
    <property type="molecule type" value="Genomic_DNA"/>
</dbReference>
<keyword evidence="7" id="KW-0234">DNA repair</keyword>
<keyword evidence="4" id="KW-0378">Hydrolase</keyword>
<dbReference type="GO" id="GO:0005634">
    <property type="term" value="C:nucleus"/>
    <property type="evidence" value="ECO:0007669"/>
    <property type="project" value="TreeGrafter"/>
</dbReference>
<keyword evidence="8 9" id="KW-0326">Glycosidase</keyword>
<protein>
    <recommendedName>
        <fullName evidence="9">Adenine DNA glycosylase</fullName>
        <ecNumber evidence="9">3.2.2.31</ecNumber>
    </recommendedName>
</protein>
<dbReference type="PANTHER" id="PTHR42944:SF1">
    <property type="entry name" value="ADENINE DNA GLYCOSYLASE"/>
    <property type="match status" value="1"/>
</dbReference>
<evidence type="ECO:0000256" key="6">
    <source>
        <dbReference type="ARBA" id="ARBA00023014"/>
    </source>
</evidence>
<evidence type="ECO:0000256" key="8">
    <source>
        <dbReference type="ARBA" id="ARBA00023295"/>
    </source>
</evidence>
<reference evidence="12 13" key="1">
    <citation type="submission" date="2013-11" db="EMBL/GenBank/DDBJ databases">
        <title>Genome sequencing of Stegodyphus mimosarum.</title>
        <authorList>
            <person name="Bechsgaard J."/>
        </authorList>
    </citation>
    <scope>NUCLEOTIDE SEQUENCE [LARGE SCALE GENOMIC DNA]</scope>
</reference>
<dbReference type="GO" id="GO:0051539">
    <property type="term" value="F:4 iron, 4 sulfur cluster binding"/>
    <property type="evidence" value="ECO:0007669"/>
    <property type="project" value="UniProtKB-UniRule"/>
</dbReference>
<dbReference type="OrthoDB" id="6436853at2759"/>
<keyword evidence="6" id="KW-0411">Iron-sulfur</keyword>
<sequence length="137" mass="15477">MMRRPEKGLLAGLLEFPSIIFSEDASVKEQSSSVDQVLRELSIPINLFSSRKHIGEVIHIFSHIHTTYIIEHLVVDKSVKVSHASKELMWLSEEEFQSAAVSTAMKKVLAFVQKSESSPKKQVSSRKRKLVAEDSKQ</sequence>
<comment type="similarity">
    <text evidence="9">Belongs to the Nth/MutY family.</text>
</comment>
<keyword evidence="5 9" id="KW-0408">Iron</keyword>
<dbReference type="EC" id="3.2.2.31" evidence="9"/>
<dbReference type="GO" id="GO:0006298">
    <property type="term" value="P:mismatch repair"/>
    <property type="evidence" value="ECO:0007669"/>
    <property type="project" value="TreeGrafter"/>
</dbReference>
<evidence type="ECO:0000256" key="3">
    <source>
        <dbReference type="ARBA" id="ARBA00022763"/>
    </source>
</evidence>
<dbReference type="Pfam" id="PF14815">
    <property type="entry name" value="NUDIX_4"/>
    <property type="match status" value="1"/>
</dbReference>
<dbReference type="SUPFAM" id="SSF55811">
    <property type="entry name" value="Nudix"/>
    <property type="match status" value="1"/>
</dbReference>
<dbReference type="InterPro" id="IPR044298">
    <property type="entry name" value="MIG/MutY"/>
</dbReference>
<evidence type="ECO:0000256" key="5">
    <source>
        <dbReference type="ARBA" id="ARBA00023004"/>
    </source>
</evidence>
<dbReference type="PANTHER" id="PTHR42944">
    <property type="entry name" value="ADENINE DNA GLYCOSYLASE"/>
    <property type="match status" value="1"/>
</dbReference>
<dbReference type="OMA" id="ASKELMW"/>
<dbReference type="GO" id="GO:0035485">
    <property type="term" value="F:adenine/guanine mispair binding"/>
    <property type="evidence" value="ECO:0007669"/>
    <property type="project" value="TreeGrafter"/>
</dbReference>
<keyword evidence="2" id="KW-0479">Metal-binding</keyword>
<proteinExistence type="inferred from homology"/>
<keyword evidence="13" id="KW-1185">Reference proteome</keyword>
<dbReference type="CDD" id="cd03431">
    <property type="entry name" value="NUDIX_DNA_Glycosylase_C-MutY"/>
    <property type="match status" value="1"/>
</dbReference>